<name>A0AAV6TJI4_9ARAC</name>
<dbReference type="EMBL" id="JAFNEN010003581">
    <property type="protein sequence ID" value="KAG8171768.1"/>
    <property type="molecule type" value="Genomic_DNA"/>
</dbReference>
<evidence type="ECO:0000313" key="2">
    <source>
        <dbReference type="EMBL" id="KAG8171768.1"/>
    </source>
</evidence>
<evidence type="ECO:0000313" key="3">
    <source>
        <dbReference type="Proteomes" id="UP000827092"/>
    </source>
</evidence>
<dbReference type="EMBL" id="JAFNEN010003581">
    <property type="protein sequence ID" value="KAG8171766.1"/>
    <property type="molecule type" value="Genomic_DNA"/>
</dbReference>
<comment type="caution">
    <text evidence="2">The sequence shown here is derived from an EMBL/GenBank/DDBJ whole genome shotgun (WGS) entry which is preliminary data.</text>
</comment>
<sequence>MFLFYIDVLSTDLDPTTQACHAASDFLDLPNSASAGKDINMANRLLVRASFQDEKYHSHYSGINTKDIKQAVCRASCFISALHLHDITQQFDTVAFMFFSLISQRLPTYENHSDIHELVHPITETIPSILGFYNVRHNFVPNVLLPIEFTDRSVSLQSSMSTLANLALANIKHTPVSLRLQK</sequence>
<protein>
    <submittedName>
        <fullName evidence="2">Uncharacterized protein</fullName>
    </submittedName>
</protein>
<evidence type="ECO:0000313" key="1">
    <source>
        <dbReference type="EMBL" id="KAG8171766.1"/>
    </source>
</evidence>
<organism evidence="2 3">
    <name type="scientific">Oedothorax gibbosus</name>
    <dbReference type="NCBI Taxonomy" id="931172"/>
    <lineage>
        <taxon>Eukaryota</taxon>
        <taxon>Metazoa</taxon>
        <taxon>Ecdysozoa</taxon>
        <taxon>Arthropoda</taxon>
        <taxon>Chelicerata</taxon>
        <taxon>Arachnida</taxon>
        <taxon>Araneae</taxon>
        <taxon>Araneomorphae</taxon>
        <taxon>Entelegynae</taxon>
        <taxon>Araneoidea</taxon>
        <taxon>Linyphiidae</taxon>
        <taxon>Erigoninae</taxon>
        <taxon>Oedothorax</taxon>
    </lineage>
</organism>
<gene>
    <name evidence="1" type="ORF">JTE90_012614</name>
    <name evidence="2" type="ORF">JTE90_012616</name>
</gene>
<dbReference type="Proteomes" id="UP000827092">
    <property type="component" value="Unassembled WGS sequence"/>
</dbReference>
<reference evidence="2 3" key="1">
    <citation type="journal article" date="2022" name="Nat. Ecol. Evol.">
        <title>A masculinizing supergene underlies an exaggerated male reproductive morph in a spider.</title>
        <authorList>
            <person name="Hendrickx F."/>
            <person name="De Corte Z."/>
            <person name="Sonet G."/>
            <person name="Van Belleghem S.M."/>
            <person name="Kostlbacher S."/>
            <person name="Vangestel C."/>
        </authorList>
    </citation>
    <scope>NUCLEOTIDE SEQUENCE [LARGE SCALE GENOMIC DNA]</scope>
    <source>
        <strain evidence="2">W744_W776</strain>
    </source>
</reference>
<proteinExistence type="predicted"/>
<keyword evidence="3" id="KW-1185">Reference proteome</keyword>
<accession>A0AAV6TJI4</accession>
<dbReference type="AlphaFoldDB" id="A0AAV6TJI4"/>